<organism evidence="2">
    <name type="scientific">Siphoviridae sp. ctFiA6</name>
    <dbReference type="NCBI Taxonomy" id="2823573"/>
    <lineage>
        <taxon>Viruses</taxon>
        <taxon>Duplodnaviria</taxon>
        <taxon>Heunggongvirae</taxon>
        <taxon>Uroviricota</taxon>
        <taxon>Caudoviricetes</taxon>
    </lineage>
</organism>
<proteinExistence type="predicted"/>
<keyword evidence="1" id="KW-0175">Coiled coil</keyword>
<dbReference type="InterPro" id="IPR013324">
    <property type="entry name" value="RNA_pol_sigma_r3/r4-like"/>
</dbReference>
<sequence length="138" mass="15859">MTAKEYLRQLKTLDNMINAKLLEKERVRTMGEKVTTSFLEKVQGGEAGDKISDVAIKLTELEDEILADIDNLIDLRNKASIMIDKLDNEKHKIVLSLYYLADMSFLDMSKALNKDCRGLRRLHGRALKNFEKILKMTL</sequence>
<dbReference type="EMBL" id="BK014714">
    <property type="protein sequence ID" value="DAD69054.1"/>
    <property type="molecule type" value="Genomic_DNA"/>
</dbReference>
<dbReference type="SUPFAM" id="SSF88659">
    <property type="entry name" value="Sigma3 and sigma4 domains of RNA polymerase sigma factors"/>
    <property type="match status" value="1"/>
</dbReference>
<evidence type="ECO:0000256" key="1">
    <source>
        <dbReference type="SAM" id="Coils"/>
    </source>
</evidence>
<evidence type="ECO:0000313" key="2">
    <source>
        <dbReference type="EMBL" id="DAD69054.1"/>
    </source>
</evidence>
<reference evidence="2" key="1">
    <citation type="journal article" date="2021" name="Proc. Natl. Acad. Sci. U.S.A.">
        <title>A Catalog of Tens of Thousands of Viruses from Human Metagenomes Reveals Hidden Associations with Chronic Diseases.</title>
        <authorList>
            <person name="Tisza M.J."/>
            <person name="Buck C.B."/>
        </authorList>
    </citation>
    <scope>NUCLEOTIDE SEQUENCE</scope>
    <source>
        <strain evidence="2">CtFiA6</strain>
    </source>
</reference>
<name>A0A8S5LGG5_9CAUD</name>
<dbReference type="InterPro" id="IPR010861">
    <property type="entry name" value="DUF1492"/>
</dbReference>
<feature type="coiled-coil region" evidence="1">
    <location>
        <begin position="58"/>
        <end position="89"/>
    </location>
</feature>
<dbReference type="Pfam" id="PF07374">
    <property type="entry name" value="DUF1492"/>
    <property type="match status" value="1"/>
</dbReference>
<accession>A0A8S5LGG5</accession>
<protein>
    <submittedName>
        <fullName evidence="2">Uncharacterized protein</fullName>
    </submittedName>
</protein>
<dbReference type="Gene3D" id="1.20.140.160">
    <property type="match status" value="1"/>
</dbReference>